<keyword evidence="4" id="KW-0808">Transferase</keyword>
<dbReference type="SUPFAM" id="SSF51261">
    <property type="entry name" value="Duplicated hybrid motif"/>
    <property type="match status" value="1"/>
</dbReference>
<comment type="caution">
    <text evidence="8">The sequence shown here is derived from an EMBL/GenBank/DDBJ whole genome shotgun (WGS) entry which is preliminary data.</text>
</comment>
<dbReference type="GO" id="GO:0016301">
    <property type="term" value="F:kinase activity"/>
    <property type="evidence" value="ECO:0007669"/>
    <property type="project" value="UniProtKB-KW"/>
</dbReference>
<dbReference type="Gene3D" id="2.70.70.10">
    <property type="entry name" value="Glucose Permease (Domain IIA)"/>
    <property type="match status" value="1"/>
</dbReference>
<dbReference type="InterPro" id="IPR050890">
    <property type="entry name" value="PTS_EIIA_component"/>
</dbReference>
<organism evidence="8 9">
    <name type="scientific">Paenibacillus taihuensis</name>
    <dbReference type="NCBI Taxonomy" id="1156355"/>
    <lineage>
        <taxon>Bacteria</taxon>
        <taxon>Bacillati</taxon>
        <taxon>Bacillota</taxon>
        <taxon>Bacilli</taxon>
        <taxon>Bacillales</taxon>
        <taxon>Paenibacillaceae</taxon>
        <taxon>Paenibacillus</taxon>
    </lineage>
</organism>
<dbReference type="InterPro" id="IPR001127">
    <property type="entry name" value="PTS_EIIA_1_perm"/>
</dbReference>
<dbReference type="InterPro" id="IPR011055">
    <property type="entry name" value="Dup_hybrid_motif"/>
</dbReference>
<name>A0A3D9SBY0_9BACL</name>
<evidence type="ECO:0000313" key="9">
    <source>
        <dbReference type="Proteomes" id="UP000256304"/>
    </source>
</evidence>
<proteinExistence type="predicted"/>
<keyword evidence="6" id="KW-0418">Kinase</keyword>
<keyword evidence="5" id="KW-0598">Phosphotransferase system</keyword>
<reference evidence="8 9" key="1">
    <citation type="submission" date="2018-08" db="EMBL/GenBank/DDBJ databases">
        <title>Genomic Encyclopedia of Type Strains, Phase III (KMG-III): the genomes of soil and plant-associated and newly described type strains.</title>
        <authorList>
            <person name="Whitman W."/>
        </authorList>
    </citation>
    <scope>NUCLEOTIDE SEQUENCE [LARGE SCALE GENOMIC DNA]</scope>
    <source>
        <strain evidence="8 9">CGMCC 1.10966</strain>
    </source>
</reference>
<dbReference type="GO" id="GO:0009401">
    <property type="term" value="P:phosphoenolpyruvate-dependent sugar phosphotransferase system"/>
    <property type="evidence" value="ECO:0007669"/>
    <property type="project" value="UniProtKB-KW"/>
</dbReference>
<keyword evidence="3" id="KW-0762">Sugar transport</keyword>
<evidence type="ECO:0000256" key="2">
    <source>
        <dbReference type="ARBA" id="ARBA00022448"/>
    </source>
</evidence>
<sequence length="162" mass="16994">MLGKLFKSKKATLEIVSPLTGKAVELTEVPDEAFAGKHMGDGVAIEPTVGKLIAPFDGVIAHVIHTNHAVIIEHESGLQVLAHIGINTVAMQGEGFTGHVQTGDTVKAGQTLIEFDIDKIKAAGYPVITPVIIANGETVAEMENFFGDVKAGDTTVIRAVLA</sequence>
<evidence type="ECO:0000256" key="6">
    <source>
        <dbReference type="ARBA" id="ARBA00022777"/>
    </source>
</evidence>
<evidence type="ECO:0000313" key="8">
    <source>
        <dbReference type="EMBL" id="REE91391.1"/>
    </source>
</evidence>
<evidence type="ECO:0000259" key="7">
    <source>
        <dbReference type="PROSITE" id="PS51093"/>
    </source>
</evidence>
<dbReference type="NCBIfam" id="TIGR00830">
    <property type="entry name" value="PTBA"/>
    <property type="match status" value="1"/>
</dbReference>
<evidence type="ECO:0000256" key="3">
    <source>
        <dbReference type="ARBA" id="ARBA00022597"/>
    </source>
</evidence>
<dbReference type="PANTHER" id="PTHR45008">
    <property type="entry name" value="PTS SYSTEM GLUCOSE-SPECIFIC EIIA COMPONENT"/>
    <property type="match status" value="1"/>
</dbReference>
<dbReference type="RefSeq" id="WP_116188145.1">
    <property type="nucleotide sequence ID" value="NZ_QTTN01000005.1"/>
</dbReference>
<feature type="domain" description="PTS EIIA type-1" evidence="7">
    <location>
        <begin position="31"/>
        <end position="135"/>
    </location>
</feature>
<dbReference type="Proteomes" id="UP000256304">
    <property type="component" value="Unassembled WGS sequence"/>
</dbReference>
<dbReference type="AlphaFoldDB" id="A0A3D9SBY0"/>
<keyword evidence="2" id="KW-0813">Transport</keyword>
<dbReference type="Pfam" id="PF00358">
    <property type="entry name" value="PTS_EIIA_1"/>
    <property type="match status" value="1"/>
</dbReference>
<dbReference type="GO" id="GO:0005737">
    <property type="term" value="C:cytoplasm"/>
    <property type="evidence" value="ECO:0007669"/>
    <property type="project" value="UniProtKB-SubCell"/>
</dbReference>
<dbReference type="OrthoDB" id="92465at2"/>
<gene>
    <name evidence="8" type="ORF">A8990_10596</name>
</gene>
<dbReference type="PANTHER" id="PTHR45008:SF1">
    <property type="entry name" value="PTS SYSTEM GLUCOSE-SPECIFIC EIIA COMPONENT"/>
    <property type="match status" value="1"/>
</dbReference>
<protein>
    <submittedName>
        <fullName evidence="8">PTS system glucose-specific IIA component</fullName>
    </submittedName>
</protein>
<evidence type="ECO:0000256" key="4">
    <source>
        <dbReference type="ARBA" id="ARBA00022679"/>
    </source>
</evidence>
<evidence type="ECO:0000256" key="1">
    <source>
        <dbReference type="ARBA" id="ARBA00004496"/>
    </source>
</evidence>
<comment type="subcellular location">
    <subcellularLocation>
        <location evidence="1">Cytoplasm</location>
    </subcellularLocation>
</comment>
<dbReference type="PROSITE" id="PS51093">
    <property type="entry name" value="PTS_EIIA_TYPE_1"/>
    <property type="match status" value="1"/>
</dbReference>
<evidence type="ECO:0000256" key="5">
    <source>
        <dbReference type="ARBA" id="ARBA00022683"/>
    </source>
</evidence>
<dbReference type="FunFam" id="2.70.70.10:FF:000001">
    <property type="entry name" value="PTS system glucose-specific IIA component"/>
    <property type="match status" value="1"/>
</dbReference>
<dbReference type="EMBL" id="QTTN01000005">
    <property type="protein sequence ID" value="REE91391.1"/>
    <property type="molecule type" value="Genomic_DNA"/>
</dbReference>
<accession>A0A3D9SBY0</accession>
<keyword evidence="9" id="KW-1185">Reference proteome</keyword>